<dbReference type="PATRIC" id="fig|649747.3.peg.2710"/>
<keyword evidence="1" id="KW-0472">Membrane</keyword>
<keyword evidence="1" id="KW-0812">Transmembrane</keyword>
<gene>
    <name evidence="2" type="ORF">HMPREF0083_02990</name>
</gene>
<protein>
    <submittedName>
        <fullName evidence="2">Uncharacterized protein</fullName>
    </submittedName>
</protein>
<dbReference type="EMBL" id="AWSJ01000179">
    <property type="protein sequence ID" value="ERI08915.1"/>
    <property type="molecule type" value="Genomic_DNA"/>
</dbReference>
<evidence type="ECO:0000313" key="3">
    <source>
        <dbReference type="Proteomes" id="UP000016511"/>
    </source>
</evidence>
<comment type="caution">
    <text evidence="2">The sequence shown here is derived from an EMBL/GenBank/DDBJ whole genome shotgun (WGS) entry which is preliminary data.</text>
</comment>
<evidence type="ECO:0000256" key="1">
    <source>
        <dbReference type="SAM" id="Phobius"/>
    </source>
</evidence>
<dbReference type="HOGENOM" id="CLU_2950118_0_0_9"/>
<evidence type="ECO:0000313" key="2">
    <source>
        <dbReference type="EMBL" id="ERI08915.1"/>
    </source>
</evidence>
<dbReference type="AlphaFoldDB" id="U1X1S6"/>
<sequence length="59" mass="6068">MILDYVSVSSVVSAAVDVSAVAVVSAVVDVLAAVDVFIIAVVVFAPNKKHGCLRRKAPT</sequence>
<keyword evidence="3" id="KW-1185">Reference proteome</keyword>
<name>U1X1S6_ANEAE</name>
<keyword evidence="1" id="KW-1133">Transmembrane helix</keyword>
<feature type="transmembrane region" description="Helical" evidence="1">
    <location>
        <begin position="20"/>
        <end position="45"/>
    </location>
</feature>
<accession>U1X1S6</accession>
<proteinExistence type="predicted"/>
<reference evidence="2 3" key="1">
    <citation type="submission" date="2013-08" db="EMBL/GenBank/DDBJ databases">
        <authorList>
            <person name="Weinstock G."/>
            <person name="Sodergren E."/>
            <person name="Wylie T."/>
            <person name="Fulton L."/>
            <person name="Fulton R."/>
            <person name="Fronick C."/>
            <person name="O'Laughlin M."/>
            <person name="Godfrey J."/>
            <person name="Miner T."/>
            <person name="Herter B."/>
            <person name="Appelbaum E."/>
            <person name="Cordes M."/>
            <person name="Lek S."/>
            <person name="Wollam A."/>
            <person name="Pepin K.H."/>
            <person name="Palsikar V.B."/>
            <person name="Mitreva M."/>
            <person name="Wilson R.K."/>
        </authorList>
    </citation>
    <scope>NUCLEOTIDE SEQUENCE [LARGE SCALE GENOMIC DNA]</scope>
    <source>
        <strain evidence="2 3">ATCC 12856</strain>
    </source>
</reference>
<dbReference type="Proteomes" id="UP000016511">
    <property type="component" value="Unassembled WGS sequence"/>
</dbReference>
<organism evidence="2 3">
    <name type="scientific">Aneurinibacillus aneurinilyticus ATCC 12856</name>
    <dbReference type="NCBI Taxonomy" id="649747"/>
    <lineage>
        <taxon>Bacteria</taxon>
        <taxon>Bacillati</taxon>
        <taxon>Bacillota</taxon>
        <taxon>Bacilli</taxon>
        <taxon>Bacillales</taxon>
        <taxon>Paenibacillaceae</taxon>
        <taxon>Aneurinibacillus group</taxon>
        <taxon>Aneurinibacillus</taxon>
    </lineage>
</organism>